<evidence type="ECO:0000313" key="2">
    <source>
        <dbReference type="Proteomes" id="UP001064048"/>
    </source>
</evidence>
<comment type="caution">
    <text evidence="1">The sequence shown here is derived from an EMBL/GenBank/DDBJ whole genome shotgun (WGS) entry which is preliminary data.</text>
</comment>
<dbReference type="Proteomes" id="UP001064048">
    <property type="component" value="Chromosome 5"/>
</dbReference>
<accession>A0ACC0KGN8</accession>
<reference evidence="1 2" key="1">
    <citation type="journal article" date="2022" name="Genome Biol. Evol.">
        <title>The Spruce Budworm Genome: Reconstructing the Evolutionary History of Antifreeze Proteins.</title>
        <authorList>
            <person name="Beliveau C."/>
            <person name="Gagne P."/>
            <person name="Picq S."/>
            <person name="Vernygora O."/>
            <person name="Keeling C.I."/>
            <person name="Pinkney K."/>
            <person name="Doucet D."/>
            <person name="Wen F."/>
            <person name="Johnston J.S."/>
            <person name="Maaroufi H."/>
            <person name="Boyle B."/>
            <person name="Laroche J."/>
            <person name="Dewar K."/>
            <person name="Juretic N."/>
            <person name="Blackburn G."/>
            <person name="Nisole A."/>
            <person name="Brunet B."/>
            <person name="Brandao M."/>
            <person name="Lumley L."/>
            <person name="Duan J."/>
            <person name="Quan G."/>
            <person name="Lucarotti C.J."/>
            <person name="Roe A.D."/>
            <person name="Sperling F.A.H."/>
            <person name="Levesque R.C."/>
            <person name="Cusson M."/>
        </authorList>
    </citation>
    <scope>NUCLEOTIDE SEQUENCE [LARGE SCALE GENOMIC DNA]</scope>
    <source>
        <strain evidence="1">Glfc:IPQL:Cfum</strain>
    </source>
</reference>
<protein>
    <submittedName>
        <fullName evidence="1">Uncharacterized protein</fullName>
    </submittedName>
</protein>
<gene>
    <name evidence="1" type="ORF">MSG28_003699</name>
</gene>
<dbReference type="EMBL" id="CM046105">
    <property type="protein sequence ID" value="KAI8435381.1"/>
    <property type="molecule type" value="Genomic_DNA"/>
</dbReference>
<sequence>MFLQTHNSAAPKGQSQKRPRRKLESKSLPNSIHTCISLVFLTCLTVFFLQCSGLEGPFRPHRPYGPMHHSHWQLPFTLLPLNQTSNVSTIYENTTSSYTPKTVSEESTTEVPLPEENYDIILDDDENADEYEVKFDETASATAAGGVTEKRYENQVIMIRTTTAAPGVTVVDTPENASTEAYIKTTIPAKTPEEELNQMLEGLDNLLSNESSIVTVDNVADAFDQLDVLLETEYLEVPCTMLYALDAFGGRADLNPGGSHLDVLLDAEELEFPCTMLHALDALGGRADLNGSQAVTTARHNVAVVMADSAPAHPVRGLRIAANDYGFSDDSFEIFHGDVDTNILSSDNSEAVVNLPQSLSETSRRISFVVFRSNRAFVRHDRNDQYVVNSRVISVNVENFTQMNEGEVIDIHFKPSIHNPVRNMTRACAYWHFTDNGTGYWSQEGCSFISSASGLLDTCRCTHLTHFAEVLVPKAVFSEENEKALKIISKLVLIFARDPPRKLLKASAFSWFCPLAIVTILVAVSPESYVKKFEDKVPSAAFCYPSGLSLWLSVYTPIALIVLTNWILFALIIRSVFATSKIQKHGDSSELFRRASVSCLLVFLFGLPWVFGLFAYNIVAAYLFTFTTSYQGFVLFIFFVIVNTKTRDLWLNKLHMKKKKTKAPVSSSLLTNRSEPARDESEQQAFIEPTSSRTNITSLMSNASSGRAVEYNVSTGSAVIEDTNSFKRYESEGSFVTAKSFNNLYEDENNEDLENDDENSLDIAIRKVVEEEDIKLRKKSELDETRSSTSEKSEDDIKDVEVKNDGNKSPRNSKEIKNHDSFQKSTTKELNENNSDDNSNVENPDADTSASHRKSNNSEGGQKYDENDSSRKQGNGNEKDFHSPEIIIYNIPTQSASLIS</sequence>
<evidence type="ECO:0000313" key="1">
    <source>
        <dbReference type="EMBL" id="KAI8435381.1"/>
    </source>
</evidence>
<name>A0ACC0KGN8_CHOFU</name>
<organism evidence="1 2">
    <name type="scientific">Choristoneura fumiferana</name>
    <name type="common">Spruce budworm moth</name>
    <name type="synonym">Archips fumiferana</name>
    <dbReference type="NCBI Taxonomy" id="7141"/>
    <lineage>
        <taxon>Eukaryota</taxon>
        <taxon>Metazoa</taxon>
        <taxon>Ecdysozoa</taxon>
        <taxon>Arthropoda</taxon>
        <taxon>Hexapoda</taxon>
        <taxon>Insecta</taxon>
        <taxon>Pterygota</taxon>
        <taxon>Neoptera</taxon>
        <taxon>Endopterygota</taxon>
        <taxon>Lepidoptera</taxon>
        <taxon>Glossata</taxon>
        <taxon>Ditrysia</taxon>
        <taxon>Tortricoidea</taxon>
        <taxon>Tortricidae</taxon>
        <taxon>Tortricinae</taxon>
        <taxon>Choristoneura</taxon>
    </lineage>
</organism>
<keyword evidence="2" id="KW-1185">Reference proteome</keyword>
<proteinExistence type="predicted"/>